<dbReference type="InterPro" id="IPR015655">
    <property type="entry name" value="PP2C"/>
</dbReference>
<keyword evidence="8" id="KW-0904">Protein phosphatase</keyword>
<evidence type="ECO:0000256" key="2">
    <source>
        <dbReference type="ARBA" id="ARBA00001946"/>
    </source>
</evidence>
<dbReference type="CDD" id="cd00143">
    <property type="entry name" value="PP2Cc"/>
    <property type="match status" value="1"/>
</dbReference>
<feature type="region of interest" description="Disordered" evidence="12">
    <location>
        <begin position="1"/>
        <end position="35"/>
    </location>
</feature>
<evidence type="ECO:0000313" key="14">
    <source>
        <dbReference type="EMBL" id="KAH7290433.1"/>
    </source>
</evidence>
<evidence type="ECO:0000256" key="11">
    <source>
        <dbReference type="ARBA" id="ARBA00048336"/>
    </source>
</evidence>
<accession>A0A8T2R4H6</accession>
<comment type="similarity">
    <text evidence="3">Belongs to the PP2C family.</text>
</comment>
<dbReference type="InterPro" id="IPR001932">
    <property type="entry name" value="PPM-type_phosphatase-like_dom"/>
</dbReference>
<comment type="cofactor">
    <cofactor evidence="2">
        <name>Mg(2+)</name>
        <dbReference type="ChEBI" id="CHEBI:18420"/>
    </cofactor>
</comment>
<dbReference type="FunFam" id="3.60.40.10:FF:000010">
    <property type="entry name" value="Probable protein phosphatase 2C 39"/>
    <property type="match status" value="1"/>
</dbReference>
<reference evidence="14" key="1">
    <citation type="submission" date="2021-08" db="EMBL/GenBank/DDBJ databases">
        <title>WGS assembly of Ceratopteris richardii.</title>
        <authorList>
            <person name="Marchant D.B."/>
            <person name="Chen G."/>
            <person name="Jenkins J."/>
            <person name="Shu S."/>
            <person name="Leebens-Mack J."/>
            <person name="Grimwood J."/>
            <person name="Schmutz J."/>
            <person name="Soltis P."/>
            <person name="Soltis D."/>
            <person name="Chen Z.-H."/>
        </authorList>
    </citation>
    <scope>NUCLEOTIDE SEQUENCE</scope>
    <source>
        <strain evidence="14">Whitten #5841</strain>
        <tissue evidence="14">Leaf</tissue>
    </source>
</reference>
<dbReference type="SUPFAM" id="SSF81606">
    <property type="entry name" value="PP2C-like"/>
    <property type="match status" value="1"/>
</dbReference>
<dbReference type="Proteomes" id="UP000825935">
    <property type="component" value="Chromosome 30"/>
</dbReference>
<keyword evidence="7" id="KW-0460">Magnesium</keyword>
<gene>
    <name evidence="14" type="ORF">KP509_30G048400</name>
</gene>
<name>A0A8T2R4H6_CERRI</name>
<evidence type="ECO:0000256" key="1">
    <source>
        <dbReference type="ARBA" id="ARBA00001936"/>
    </source>
</evidence>
<comment type="catalytic activity">
    <reaction evidence="11">
        <text>O-phospho-L-threonyl-[protein] + H2O = L-threonyl-[protein] + phosphate</text>
        <dbReference type="Rhea" id="RHEA:47004"/>
        <dbReference type="Rhea" id="RHEA-COMP:11060"/>
        <dbReference type="Rhea" id="RHEA-COMP:11605"/>
        <dbReference type="ChEBI" id="CHEBI:15377"/>
        <dbReference type="ChEBI" id="CHEBI:30013"/>
        <dbReference type="ChEBI" id="CHEBI:43474"/>
        <dbReference type="ChEBI" id="CHEBI:61977"/>
        <dbReference type="EC" id="3.1.3.16"/>
    </reaction>
</comment>
<dbReference type="EMBL" id="CM035435">
    <property type="protein sequence ID" value="KAH7290433.1"/>
    <property type="molecule type" value="Genomic_DNA"/>
</dbReference>
<dbReference type="AlphaFoldDB" id="A0A8T2R4H6"/>
<keyword evidence="15" id="KW-1185">Reference proteome</keyword>
<dbReference type="SMART" id="SM00332">
    <property type="entry name" value="PP2Cc"/>
    <property type="match status" value="1"/>
</dbReference>
<comment type="cofactor">
    <cofactor evidence="1">
        <name>Mn(2+)</name>
        <dbReference type="ChEBI" id="CHEBI:29035"/>
    </cofactor>
</comment>
<evidence type="ECO:0000256" key="8">
    <source>
        <dbReference type="ARBA" id="ARBA00022912"/>
    </source>
</evidence>
<dbReference type="PANTHER" id="PTHR47992">
    <property type="entry name" value="PROTEIN PHOSPHATASE"/>
    <property type="match status" value="1"/>
</dbReference>
<organism evidence="14 15">
    <name type="scientific">Ceratopteris richardii</name>
    <name type="common">Triangle waterfern</name>
    <dbReference type="NCBI Taxonomy" id="49495"/>
    <lineage>
        <taxon>Eukaryota</taxon>
        <taxon>Viridiplantae</taxon>
        <taxon>Streptophyta</taxon>
        <taxon>Embryophyta</taxon>
        <taxon>Tracheophyta</taxon>
        <taxon>Polypodiopsida</taxon>
        <taxon>Polypodiidae</taxon>
        <taxon>Polypodiales</taxon>
        <taxon>Pteridineae</taxon>
        <taxon>Pteridaceae</taxon>
        <taxon>Parkerioideae</taxon>
        <taxon>Ceratopteris</taxon>
    </lineage>
</organism>
<dbReference type="Pfam" id="PF00481">
    <property type="entry name" value="PP2C"/>
    <property type="match status" value="1"/>
</dbReference>
<feature type="domain" description="PPM-type phosphatase" evidence="13">
    <location>
        <begin position="43"/>
        <end position="289"/>
    </location>
</feature>
<dbReference type="Gene3D" id="3.60.40.10">
    <property type="entry name" value="PPM-type phosphatase domain"/>
    <property type="match status" value="1"/>
</dbReference>
<keyword evidence="5" id="KW-0479">Metal-binding</keyword>
<dbReference type="OrthoDB" id="10264738at2759"/>
<dbReference type="GO" id="GO:0046872">
    <property type="term" value="F:metal ion binding"/>
    <property type="evidence" value="ECO:0007669"/>
    <property type="project" value="UniProtKB-KW"/>
</dbReference>
<evidence type="ECO:0000256" key="7">
    <source>
        <dbReference type="ARBA" id="ARBA00022842"/>
    </source>
</evidence>
<proteinExistence type="inferred from homology"/>
<keyword evidence="6" id="KW-0378">Hydrolase</keyword>
<evidence type="ECO:0000259" key="13">
    <source>
        <dbReference type="PROSITE" id="PS51746"/>
    </source>
</evidence>
<dbReference type="OMA" id="MSNDEVW"/>
<comment type="caution">
    <text evidence="14">The sequence shown here is derived from an EMBL/GenBank/DDBJ whole genome shotgun (WGS) entry which is preliminary data.</text>
</comment>
<evidence type="ECO:0000256" key="12">
    <source>
        <dbReference type="SAM" id="MobiDB-lite"/>
    </source>
</evidence>
<evidence type="ECO:0000313" key="15">
    <source>
        <dbReference type="Proteomes" id="UP000825935"/>
    </source>
</evidence>
<dbReference type="EC" id="3.1.3.16" evidence="4"/>
<evidence type="ECO:0000256" key="6">
    <source>
        <dbReference type="ARBA" id="ARBA00022801"/>
    </source>
</evidence>
<dbReference type="InterPro" id="IPR036457">
    <property type="entry name" value="PPM-type-like_dom_sf"/>
</dbReference>
<evidence type="ECO:0000256" key="10">
    <source>
        <dbReference type="ARBA" id="ARBA00047761"/>
    </source>
</evidence>
<dbReference type="GO" id="GO:0004722">
    <property type="term" value="F:protein serine/threonine phosphatase activity"/>
    <property type="evidence" value="ECO:0007669"/>
    <property type="project" value="UniProtKB-EC"/>
</dbReference>
<evidence type="ECO:0000256" key="4">
    <source>
        <dbReference type="ARBA" id="ARBA00013081"/>
    </source>
</evidence>
<keyword evidence="9" id="KW-0464">Manganese</keyword>
<evidence type="ECO:0000256" key="3">
    <source>
        <dbReference type="ARBA" id="ARBA00006702"/>
    </source>
</evidence>
<evidence type="ECO:0000256" key="5">
    <source>
        <dbReference type="ARBA" id="ARBA00022723"/>
    </source>
</evidence>
<protein>
    <recommendedName>
        <fullName evidence="4">protein-serine/threonine phosphatase</fullName>
        <ecNumber evidence="4">3.1.3.16</ecNumber>
    </recommendedName>
</protein>
<sequence>MWSRRKMALPKNQRKDFMEQQHQQQPKPLGGGGGHGRFWDDVKYGYSLVRGTRHKMEDFHVAEFRRISSHEVGLFGIFDGHSGRSVARYLQRNLFENILHEPGFWENPLNSIINAYHSTDENILEEARQLGTCGSTAVTVILIDGLHLLVANVGDSRALLCRGGTAIQLSVDHDPLRERDVIEKRGGFVTEKEGCVPRVDGRLAMSRSFGDLTMKGHLCADPDIFEEWIDEADKFIVLESDGISHVMRNQEVIDLVRNYNDPRDAARALTQEAVARGSIDDISTIVVYF</sequence>
<comment type="catalytic activity">
    <reaction evidence="10">
        <text>O-phospho-L-seryl-[protein] + H2O = L-seryl-[protein] + phosphate</text>
        <dbReference type="Rhea" id="RHEA:20629"/>
        <dbReference type="Rhea" id="RHEA-COMP:9863"/>
        <dbReference type="Rhea" id="RHEA-COMP:11604"/>
        <dbReference type="ChEBI" id="CHEBI:15377"/>
        <dbReference type="ChEBI" id="CHEBI:29999"/>
        <dbReference type="ChEBI" id="CHEBI:43474"/>
        <dbReference type="ChEBI" id="CHEBI:83421"/>
        <dbReference type="EC" id="3.1.3.16"/>
    </reaction>
</comment>
<evidence type="ECO:0000256" key="9">
    <source>
        <dbReference type="ARBA" id="ARBA00023211"/>
    </source>
</evidence>
<dbReference type="PROSITE" id="PS51746">
    <property type="entry name" value="PPM_2"/>
    <property type="match status" value="1"/>
</dbReference>